<comment type="caution">
    <text evidence="5">The sequence shown here is derived from an EMBL/GenBank/DDBJ whole genome shotgun (WGS) entry which is preliminary data.</text>
</comment>
<dbReference type="InterPro" id="IPR059176">
    <property type="entry name" value="UDP-X_N"/>
</dbReference>
<sequence length="237" mass="26991">MMGSNDGRVLEEGAAEETILRVAGKLRALSNNGLHFADNPYQIETFEQMLVLSAELTELVDARPLAQIQRHFFDDTRYVSPYVVVDTAAFDDAGRILLIQRKDNGRWALPGGWCEVNELPAEGAVREVWEETGCRVALSGFLGIFDNNYHGGGGLHHLYCLLFAARHVEGRPIVTRETLGVGWFTPQDLPWDALHAAHPTRIRFAFEWQKEEPSRRPFYDLPRHQPHPTWQHNTHQE</sequence>
<dbReference type="Gene3D" id="6.10.250.1120">
    <property type="match status" value="1"/>
</dbReference>
<comment type="cofactor">
    <cofactor evidence="1">
        <name>Mg(2+)</name>
        <dbReference type="ChEBI" id="CHEBI:18420"/>
    </cofactor>
</comment>
<dbReference type="SUPFAM" id="SSF55811">
    <property type="entry name" value="Nudix"/>
    <property type="match status" value="1"/>
</dbReference>
<keyword evidence="2" id="KW-0378">Hydrolase</keyword>
<dbReference type="Pfam" id="PF12535">
    <property type="entry name" value="Nudix_N"/>
    <property type="match status" value="1"/>
</dbReference>
<proteinExistence type="predicted"/>
<feature type="compositionally biased region" description="Polar residues" evidence="3">
    <location>
        <begin position="228"/>
        <end position="237"/>
    </location>
</feature>
<dbReference type="PANTHER" id="PTHR43046">
    <property type="entry name" value="GDP-MANNOSE MANNOSYL HYDROLASE"/>
    <property type="match status" value="1"/>
</dbReference>
<dbReference type="PANTHER" id="PTHR43046:SF16">
    <property type="entry name" value="ADP-RIBOSE PYROPHOSPHATASE YJHB-RELATED"/>
    <property type="match status" value="1"/>
</dbReference>
<dbReference type="EMBL" id="VXMH01000002">
    <property type="protein sequence ID" value="MYC93362.1"/>
    <property type="molecule type" value="Genomic_DNA"/>
</dbReference>
<evidence type="ECO:0000256" key="2">
    <source>
        <dbReference type="ARBA" id="ARBA00022801"/>
    </source>
</evidence>
<dbReference type="GO" id="GO:0016787">
    <property type="term" value="F:hydrolase activity"/>
    <property type="evidence" value="ECO:0007669"/>
    <property type="project" value="UniProtKB-KW"/>
</dbReference>
<dbReference type="Gene3D" id="3.90.79.10">
    <property type="entry name" value="Nucleoside Triphosphate Pyrophosphohydrolase"/>
    <property type="match status" value="1"/>
</dbReference>
<accession>A0A6B1D1K6</accession>
<evidence type="ECO:0000256" key="3">
    <source>
        <dbReference type="SAM" id="MobiDB-lite"/>
    </source>
</evidence>
<dbReference type="PROSITE" id="PS51462">
    <property type="entry name" value="NUDIX"/>
    <property type="match status" value="1"/>
</dbReference>
<dbReference type="AlphaFoldDB" id="A0A6B1D1K6"/>
<evidence type="ECO:0000313" key="5">
    <source>
        <dbReference type="EMBL" id="MYC93362.1"/>
    </source>
</evidence>
<protein>
    <submittedName>
        <fullName evidence="5">NUDIX domain-containing protein</fullName>
    </submittedName>
</protein>
<feature type="region of interest" description="Disordered" evidence="3">
    <location>
        <begin position="217"/>
        <end position="237"/>
    </location>
</feature>
<evidence type="ECO:0000256" key="1">
    <source>
        <dbReference type="ARBA" id="ARBA00001946"/>
    </source>
</evidence>
<feature type="domain" description="Nudix hydrolase" evidence="4">
    <location>
        <begin position="80"/>
        <end position="210"/>
    </location>
</feature>
<reference evidence="5" key="1">
    <citation type="submission" date="2019-09" db="EMBL/GenBank/DDBJ databases">
        <title>Characterisation of the sponge microbiome using genome-centric metagenomics.</title>
        <authorList>
            <person name="Engelberts J.P."/>
            <person name="Robbins S.J."/>
            <person name="De Goeij J.M."/>
            <person name="Aranda M."/>
            <person name="Bell S.C."/>
            <person name="Webster N.S."/>
        </authorList>
    </citation>
    <scope>NUCLEOTIDE SEQUENCE</scope>
    <source>
        <strain evidence="5">SB0661_bin_32</strain>
    </source>
</reference>
<dbReference type="InterPro" id="IPR000086">
    <property type="entry name" value="NUDIX_hydrolase_dom"/>
</dbReference>
<dbReference type="InterPro" id="IPR020084">
    <property type="entry name" value="NUDIX_hydrolase_CS"/>
</dbReference>
<dbReference type="InterPro" id="IPR015797">
    <property type="entry name" value="NUDIX_hydrolase-like_dom_sf"/>
</dbReference>
<name>A0A6B1D1K6_9CHLR</name>
<evidence type="ECO:0000259" key="4">
    <source>
        <dbReference type="PROSITE" id="PS51462"/>
    </source>
</evidence>
<dbReference type="PROSITE" id="PS00893">
    <property type="entry name" value="NUDIX_BOX"/>
    <property type="match status" value="1"/>
</dbReference>
<gene>
    <name evidence="5" type="ORF">F4X14_00185</name>
</gene>
<dbReference type="Pfam" id="PF00293">
    <property type="entry name" value="NUDIX"/>
    <property type="match status" value="1"/>
</dbReference>
<organism evidence="5">
    <name type="scientific">Caldilineaceae bacterium SB0661_bin_32</name>
    <dbReference type="NCBI Taxonomy" id="2605255"/>
    <lineage>
        <taxon>Bacteria</taxon>
        <taxon>Bacillati</taxon>
        <taxon>Chloroflexota</taxon>
        <taxon>Caldilineae</taxon>
        <taxon>Caldilineales</taxon>
        <taxon>Caldilineaceae</taxon>
    </lineage>
</organism>